<keyword evidence="4" id="KW-1185">Reference proteome</keyword>
<dbReference type="GO" id="GO:0003676">
    <property type="term" value="F:nucleic acid binding"/>
    <property type="evidence" value="ECO:0007669"/>
    <property type="project" value="InterPro"/>
</dbReference>
<dbReference type="EMBL" id="RDQH01000337">
    <property type="protein sequence ID" value="RXH85185.1"/>
    <property type="molecule type" value="Genomic_DNA"/>
</dbReference>
<sequence length="121" mass="13954">MEEREWKREKLRNREEEAAKKEEGKSPKTSVKPNGFEKVIVERDLLQITQALRSSSIDLLLVGHFMEDSKALSSGIIGVLFTHIRCQANEVAHLLAHSPCLWFEEPPDFIVNILFEDCNYK</sequence>
<name>A0A498ISQ5_MALDO</name>
<accession>A0A498ISQ5</accession>
<feature type="region of interest" description="Disordered" evidence="1">
    <location>
        <begin position="1"/>
        <end position="32"/>
    </location>
</feature>
<gene>
    <name evidence="3" type="ORF">DVH24_041953</name>
</gene>
<feature type="domain" description="RNase H type-1" evidence="2">
    <location>
        <begin position="34"/>
        <end position="97"/>
    </location>
</feature>
<evidence type="ECO:0000259" key="2">
    <source>
        <dbReference type="Pfam" id="PF13456"/>
    </source>
</evidence>
<reference evidence="3 4" key="1">
    <citation type="submission" date="2018-10" db="EMBL/GenBank/DDBJ databases">
        <title>A high-quality apple genome assembly.</title>
        <authorList>
            <person name="Hu J."/>
        </authorList>
    </citation>
    <scope>NUCLEOTIDE SEQUENCE [LARGE SCALE GENOMIC DNA]</scope>
    <source>
        <strain evidence="4">cv. HFTH1</strain>
        <tissue evidence="3">Young leaf</tissue>
    </source>
</reference>
<evidence type="ECO:0000313" key="3">
    <source>
        <dbReference type="EMBL" id="RXH85185.1"/>
    </source>
</evidence>
<dbReference type="GO" id="GO:0004523">
    <property type="term" value="F:RNA-DNA hybrid ribonuclease activity"/>
    <property type="evidence" value="ECO:0007669"/>
    <property type="project" value="InterPro"/>
</dbReference>
<dbReference type="InterPro" id="IPR002156">
    <property type="entry name" value="RNaseH_domain"/>
</dbReference>
<evidence type="ECO:0000313" key="4">
    <source>
        <dbReference type="Proteomes" id="UP000290289"/>
    </source>
</evidence>
<evidence type="ECO:0000256" key="1">
    <source>
        <dbReference type="SAM" id="MobiDB-lite"/>
    </source>
</evidence>
<proteinExistence type="predicted"/>
<comment type="caution">
    <text evidence="3">The sequence shown here is derived from an EMBL/GenBank/DDBJ whole genome shotgun (WGS) entry which is preliminary data.</text>
</comment>
<feature type="compositionally biased region" description="Basic and acidic residues" evidence="1">
    <location>
        <begin position="1"/>
        <end position="26"/>
    </location>
</feature>
<dbReference type="Proteomes" id="UP000290289">
    <property type="component" value="Chromosome 11"/>
</dbReference>
<dbReference type="Pfam" id="PF13456">
    <property type="entry name" value="RVT_3"/>
    <property type="match status" value="1"/>
</dbReference>
<protein>
    <recommendedName>
        <fullName evidence="2">RNase H type-1 domain-containing protein</fullName>
    </recommendedName>
</protein>
<organism evidence="3 4">
    <name type="scientific">Malus domestica</name>
    <name type="common">Apple</name>
    <name type="synonym">Pyrus malus</name>
    <dbReference type="NCBI Taxonomy" id="3750"/>
    <lineage>
        <taxon>Eukaryota</taxon>
        <taxon>Viridiplantae</taxon>
        <taxon>Streptophyta</taxon>
        <taxon>Embryophyta</taxon>
        <taxon>Tracheophyta</taxon>
        <taxon>Spermatophyta</taxon>
        <taxon>Magnoliopsida</taxon>
        <taxon>eudicotyledons</taxon>
        <taxon>Gunneridae</taxon>
        <taxon>Pentapetalae</taxon>
        <taxon>rosids</taxon>
        <taxon>fabids</taxon>
        <taxon>Rosales</taxon>
        <taxon>Rosaceae</taxon>
        <taxon>Amygdaloideae</taxon>
        <taxon>Maleae</taxon>
        <taxon>Malus</taxon>
    </lineage>
</organism>
<dbReference type="AlphaFoldDB" id="A0A498ISQ5"/>